<proteinExistence type="predicted"/>
<dbReference type="EMBL" id="UYSL01022685">
    <property type="protein sequence ID" value="VDL80924.1"/>
    <property type="molecule type" value="Genomic_DNA"/>
</dbReference>
<dbReference type="Proteomes" id="UP000271162">
    <property type="component" value="Unassembled WGS sequence"/>
</dbReference>
<name>A0A0N4YJY3_NIPBR</name>
<dbReference type="PANTHER" id="PTHR34228:SF7">
    <property type="entry name" value="SECRETORY PEPTIDE"/>
    <property type="match status" value="1"/>
</dbReference>
<dbReference type="AlphaFoldDB" id="A0A0N4YJY3"/>
<sequence length="157" mass="17739">MPQIVAEIDHFERLSVTRASGAVATNAPAKSVTVTYWWSVVHVCAGEVVHPADGRRQEQASEQEFAMRRIVFVTLFLRLYNVDTRLTCGVEVFTSNVMEVIVKLDCPDLLVKHQKCCMAHGKCYKKGKPWKRCDRMYCRCVFRIAGRAGGTCQVGLR</sequence>
<evidence type="ECO:0000313" key="3">
    <source>
        <dbReference type="WBParaSite" id="NBR_0001730901-mRNA-1"/>
    </source>
</evidence>
<evidence type="ECO:0000313" key="1">
    <source>
        <dbReference type="EMBL" id="VDL80924.1"/>
    </source>
</evidence>
<dbReference type="WBParaSite" id="NBR_0001730901-mRNA-1">
    <property type="protein sequence ID" value="NBR_0001730901-mRNA-1"/>
    <property type="gene ID" value="NBR_0001730901"/>
</dbReference>
<keyword evidence="2" id="KW-1185">Reference proteome</keyword>
<dbReference type="InterPro" id="IPR053322">
    <property type="entry name" value="PLA2-like"/>
</dbReference>
<gene>
    <name evidence="1" type="ORF">NBR_LOCUS17310</name>
</gene>
<accession>A0A0N4YJY3</accession>
<evidence type="ECO:0000313" key="2">
    <source>
        <dbReference type="Proteomes" id="UP000271162"/>
    </source>
</evidence>
<organism evidence="3">
    <name type="scientific">Nippostrongylus brasiliensis</name>
    <name type="common">Rat hookworm</name>
    <dbReference type="NCBI Taxonomy" id="27835"/>
    <lineage>
        <taxon>Eukaryota</taxon>
        <taxon>Metazoa</taxon>
        <taxon>Ecdysozoa</taxon>
        <taxon>Nematoda</taxon>
        <taxon>Chromadorea</taxon>
        <taxon>Rhabditida</taxon>
        <taxon>Rhabditina</taxon>
        <taxon>Rhabditomorpha</taxon>
        <taxon>Strongyloidea</taxon>
        <taxon>Heligmosomidae</taxon>
        <taxon>Nippostrongylus</taxon>
    </lineage>
</organism>
<protein>
    <submittedName>
        <fullName evidence="3">Defensin-like protein</fullName>
    </submittedName>
</protein>
<reference evidence="3" key="1">
    <citation type="submission" date="2017-02" db="UniProtKB">
        <authorList>
            <consortium name="WormBaseParasite"/>
        </authorList>
    </citation>
    <scope>IDENTIFICATION</scope>
</reference>
<dbReference type="PANTHER" id="PTHR34228">
    <property type="entry name" value="PROTEIN CBG09474-RELATED"/>
    <property type="match status" value="1"/>
</dbReference>
<reference evidence="1 2" key="2">
    <citation type="submission" date="2018-11" db="EMBL/GenBank/DDBJ databases">
        <authorList>
            <consortium name="Pathogen Informatics"/>
        </authorList>
    </citation>
    <scope>NUCLEOTIDE SEQUENCE [LARGE SCALE GENOMIC DNA]</scope>
</reference>